<dbReference type="SUPFAM" id="SSF52540">
    <property type="entry name" value="P-loop containing nucleoside triphosphate hydrolases"/>
    <property type="match status" value="1"/>
</dbReference>
<dbReference type="FunFam" id="3.40.850.10:FF:000017">
    <property type="entry name" value="Kinesin-like protein"/>
    <property type="match status" value="1"/>
</dbReference>
<evidence type="ECO:0000256" key="11">
    <source>
        <dbReference type="SAM" id="Coils"/>
    </source>
</evidence>
<feature type="compositionally biased region" description="Acidic residues" evidence="12">
    <location>
        <begin position="493"/>
        <end position="512"/>
    </location>
</feature>
<keyword evidence="6 11" id="KW-0175">Coiled coil</keyword>
<dbReference type="InterPro" id="IPR019821">
    <property type="entry name" value="Kinesin_motor_CS"/>
</dbReference>
<feature type="coiled-coil region" evidence="11">
    <location>
        <begin position="603"/>
        <end position="655"/>
    </location>
</feature>
<evidence type="ECO:0000313" key="15">
    <source>
        <dbReference type="Proteomes" id="UP000518266"/>
    </source>
</evidence>
<gene>
    <name evidence="14" type="ORF">F7725_019870</name>
</gene>
<dbReference type="PRINTS" id="PR00380">
    <property type="entry name" value="KINESINHEAVY"/>
</dbReference>
<name>A0A7J5YMC6_DISMA</name>
<dbReference type="AlphaFoldDB" id="A0A7J5YMC6"/>
<keyword evidence="7 9" id="KW-0505">Motor protein</keyword>
<evidence type="ECO:0000256" key="9">
    <source>
        <dbReference type="PROSITE-ProRule" id="PRU00283"/>
    </source>
</evidence>
<dbReference type="Gene3D" id="3.40.850.10">
    <property type="entry name" value="Kinesin motor domain"/>
    <property type="match status" value="1"/>
</dbReference>
<dbReference type="Pfam" id="PF00225">
    <property type="entry name" value="Kinesin"/>
    <property type="match status" value="1"/>
</dbReference>
<protein>
    <recommendedName>
        <fullName evidence="10">Kinesin-like protein</fullName>
    </recommendedName>
</protein>
<dbReference type="GO" id="GO:0003777">
    <property type="term" value="F:microtubule motor activity"/>
    <property type="evidence" value="ECO:0007669"/>
    <property type="project" value="InterPro"/>
</dbReference>
<keyword evidence="15" id="KW-1185">Reference proteome</keyword>
<evidence type="ECO:0000256" key="8">
    <source>
        <dbReference type="ARBA" id="ARBA00023212"/>
    </source>
</evidence>
<feature type="region of interest" description="Disordered" evidence="12">
    <location>
        <begin position="480"/>
        <end position="512"/>
    </location>
</feature>
<evidence type="ECO:0000256" key="1">
    <source>
        <dbReference type="ARBA" id="ARBA00004245"/>
    </source>
</evidence>
<feature type="domain" description="Kinesin motor" evidence="13">
    <location>
        <begin position="124"/>
        <end position="449"/>
    </location>
</feature>
<dbReference type="GO" id="GO:0060271">
    <property type="term" value="P:cilium assembly"/>
    <property type="evidence" value="ECO:0007669"/>
    <property type="project" value="UniProtKB-ARBA"/>
</dbReference>
<dbReference type="OrthoDB" id="3176171at2759"/>
<comment type="similarity">
    <text evidence="9 10">Belongs to the TRAFAC class myosin-kinesin ATPase superfamily. Kinesin family.</text>
</comment>
<dbReference type="GO" id="GO:0005871">
    <property type="term" value="C:kinesin complex"/>
    <property type="evidence" value="ECO:0007669"/>
    <property type="project" value="UniProtKB-ARBA"/>
</dbReference>
<dbReference type="PANTHER" id="PTHR47968">
    <property type="entry name" value="CENTROMERE PROTEIN E"/>
    <property type="match status" value="1"/>
</dbReference>
<evidence type="ECO:0000256" key="6">
    <source>
        <dbReference type="ARBA" id="ARBA00023054"/>
    </source>
</evidence>
<evidence type="ECO:0000256" key="12">
    <source>
        <dbReference type="SAM" id="MobiDB-lite"/>
    </source>
</evidence>
<dbReference type="GO" id="GO:0007018">
    <property type="term" value="P:microtubule-based movement"/>
    <property type="evidence" value="ECO:0007669"/>
    <property type="project" value="InterPro"/>
</dbReference>
<keyword evidence="2" id="KW-0963">Cytoplasm</keyword>
<dbReference type="InterPro" id="IPR027417">
    <property type="entry name" value="P-loop_NTPase"/>
</dbReference>
<reference evidence="14 15" key="1">
    <citation type="submission" date="2020-03" db="EMBL/GenBank/DDBJ databases">
        <title>Dissostichus mawsoni Genome sequencing and assembly.</title>
        <authorList>
            <person name="Park H."/>
        </authorList>
    </citation>
    <scope>NUCLEOTIDE SEQUENCE [LARGE SCALE GENOMIC DNA]</scope>
    <source>
        <strain evidence="14">DM0001</strain>
        <tissue evidence="14">Muscle</tissue>
    </source>
</reference>
<evidence type="ECO:0000256" key="10">
    <source>
        <dbReference type="RuleBase" id="RU000394"/>
    </source>
</evidence>
<organism evidence="14 15">
    <name type="scientific">Dissostichus mawsoni</name>
    <name type="common">Antarctic cod</name>
    <dbReference type="NCBI Taxonomy" id="36200"/>
    <lineage>
        <taxon>Eukaryota</taxon>
        <taxon>Metazoa</taxon>
        <taxon>Chordata</taxon>
        <taxon>Craniata</taxon>
        <taxon>Vertebrata</taxon>
        <taxon>Euteleostomi</taxon>
        <taxon>Actinopterygii</taxon>
        <taxon>Neopterygii</taxon>
        <taxon>Teleostei</taxon>
        <taxon>Neoteleostei</taxon>
        <taxon>Acanthomorphata</taxon>
        <taxon>Eupercaria</taxon>
        <taxon>Perciformes</taxon>
        <taxon>Notothenioidei</taxon>
        <taxon>Nototheniidae</taxon>
        <taxon>Dissostichus</taxon>
    </lineage>
</organism>
<keyword evidence="5 9" id="KW-0067">ATP-binding</keyword>
<dbReference type="PROSITE" id="PS00411">
    <property type="entry name" value="KINESIN_MOTOR_1"/>
    <property type="match status" value="1"/>
</dbReference>
<evidence type="ECO:0000259" key="13">
    <source>
        <dbReference type="PROSITE" id="PS50067"/>
    </source>
</evidence>
<evidence type="ECO:0000256" key="4">
    <source>
        <dbReference type="ARBA" id="ARBA00022741"/>
    </source>
</evidence>
<comment type="subcellular location">
    <subcellularLocation>
        <location evidence="1">Cytoplasm</location>
        <location evidence="1">Cytoskeleton</location>
    </subcellularLocation>
</comment>
<dbReference type="Proteomes" id="UP000518266">
    <property type="component" value="Unassembled WGS sequence"/>
</dbReference>
<dbReference type="InterPro" id="IPR001752">
    <property type="entry name" value="Kinesin_motor_dom"/>
</dbReference>
<keyword evidence="4 9" id="KW-0547">Nucleotide-binding</keyword>
<dbReference type="GO" id="GO:0005737">
    <property type="term" value="C:cytoplasm"/>
    <property type="evidence" value="ECO:0007669"/>
    <property type="project" value="UniProtKB-ARBA"/>
</dbReference>
<dbReference type="GO" id="GO:0008017">
    <property type="term" value="F:microtubule binding"/>
    <property type="evidence" value="ECO:0007669"/>
    <property type="project" value="InterPro"/>
</dbReference>
<evidence type="ECO:0000256" key="2">
    <source>
        <dbReference type="ARBA" id="ARBA00022490"/>
    </source>
</evidence>
<dbReference type="PANTHER" id="PTHR47968:SF76">
    <property type="entry name" value="KINESIN-LIKE PROTEIN"/>
    <property type="match status" value="1"/>
</dbReference>
<dbReference type="EMBL" id="JAAKFY010000011">
    <property type="protein sequence ID" value="KAF3850151.1"/>
    <property type="molecule type" value="Genomic_DNA"/>
</dbReference>
<evidence type="ECO:0000256" key="5">
    <source>
        <dbReference type="ARBA" id="ARBA00022840"/>
    </source>
</evidence>
<keyword evidence="3 10" id="KW-0493">Microtubule</keyword>
<keyword evidence="8" id="KW-0206">Cytoskeleton</keyword>
<accession>A0A7J5YMC6</accession>
<dbReference type="PROSITE" id="PS50067">
    <property type="entry name" value="KINESIN_MOTOR_2"/>
    <property type="match status" value="1"/>
</dbReference>
<sequence>MVEMKVVLKASSEKRNRTQVFPTPESPIRSSLNSKSYVFFAIETQLITAEIYHRRPPSPSNGSHHGDTLGLHRHACLPPLLSKSTPLIGELSLSAQTELGASVSGGEDAGRREAIMSKNKSSESVKVVVRCRPLNRREESNGPAGSIVKMDIRLGQVILRNPRATASEPQKTFTFDAVYDANSKQRDLYDESVRPLIDSVLAGFNGTIFAYGQTGTGKTYTMMGAWMDPEKRGVIPNAFDHIFTHISRSQSDRQYLVRASYLEIYLEEVRDLLDPNHGNARALELRENPDSGVYSIKEIEEVMNVGNQARAVGATDMNEHSSRSHALFLITVECSQPGPDGRKHIRVGRLNLVDLAGSERQAKTGVQGERLKEAAKINLSLSALGNVISALADGRSSHVPYRDSKLTRLLQDSLGGNAKTVMVATLGPSPQHYDETLTTLRYANRAKNIQNQPRVNEDPKDTLLREFQMEIARLRAQLHHRKWRSKQKKEQVDGEDWEGDGDEETDGEEEKAVEEYVKLEEQRLEREKQDIREDQFMLADEKQRLLGEKERMMGDLRKEQEATEQLTAKYKAMESKLLSSSEREIQQQMLVQDEETVELRETFTSLQQEVEAKTKKLKKLYAKLQCIKAEIQDVNDEHVRSRQELEQTQNELTRELKFKYLIIENFIPPEEKNKIMSRLNFDTEEDQWKFQPLVPAESKSSQMKKRPASAVGYKRPISQYARVAIAMGPHSRYRAENIMFLELDMTPPNTASLGPIHRL</sequence>
<dbReference type="SMART" id="SM00129">
    <property type="entry name" value="KISc"/>
    <property type="match status" value="1"/>
</dbReference>
<dbReference type="GO" id="GO:0005524">
    <property type="term" value="F:ATP binding"/>
    <property type="evidence" value="ECO:0007669"/>
    <property type="project" value="UniProtKB-UniRule"/>
</dbReference>
<dbReference type="GO" id="GO:0005874">
    <property type="term" value="C:microtubule"/>
    <property type="evidence" value="ECO:0007669"/>
    <property type="project" value="UniProtKB-KW"/>
</dbReference>
<evidence type="ECO:0000256" key="3">
    <source>
        <dbReference type="ARBA" id="ARBA00022701"/>
    </source>
</evidence>
<dbReference type="InterPro" id="IPR027640">
    <property type="entry name" value="Kinesin-like_fam"/>
</dbReference>
<dbReference type="GO" id="GO:0000278">
    <property type="term" value="P:mitotic cell cycle"/>
    <property type="evidence" value="ECO:0007669"/>
    <property type="project" value="TreeGrafter"/>
</dbReference>
<proteinExistence type="inferred from homology"/>
<comment type="caution">
    <text evidence="14">The sequence shown here is derived from an EMBL/GenBank/DDBJ whole genome shotgun (WGS) entry which is preliminary data.</text>
</comment>
<evidence type="ECO:0000313" key="14">
    <source>
        <dbReference type="EMBL" id="KAF3850151.1"/>
    </source>
</evidence>
<dbReference type="InterPro" id="IPR036961">
    <property type="entry name" value="Kinesin_motor_dom_sf"/>
</dbReference>
<evidence type="ECO:0000256" key="7">
    <source>
        <dbReference type="ARBA" id="ARBA00023175"/>
    </source>
</evidence>
<feature type="binding site" evidence="9">
    <location>
        <begin position="212"/>
        <end position="219"/>
    </location>
    <ligand>
        <name>ATP</name>
        <dbReference type="ChEBI" id="CHEBI:30616"/>
    </ligand>
</feature>